<feature type="binding site" evidence="17">
    <location>
        <begin position="279"/>
        <end position="281"/>
    </location>
    <ligand>
        <name>UDP-alpha-D-glucuronate</name>
        <dbReference type="ChEBI" id="CHEBI:58052"/>
    </ligand>
</feature>
<dbReference type="InterPro" id="IPR029044">
    <property type="entry name" value="Nucleotide-diphossugar_trans"/>
</dbReference>
<sequence>MRFVKDIKSIFIMSLLINAALFIIFWSDVELGLEAVFQRAIKLQVKNKVCDVNLNDDRPYISNKTDLKMIYYVTPTYPRPEQTPELTRLAHTLMHVPSIHWIVADDQPVCSDQVLSILRKTGLPFTYISSPKPYLYKTHNFPRGVANRRAALTWLHENVKEGILYFGDDDNTVDLELFNEIRQTKKVSMFPVGLIGEYGVSAPVVKNGKVVGFFDSWPGLRTFPVDMAGFAINIEFLSPNAIMPYTVGQEEDKFLVSTGVKLEDIEPLANNCSKILVWHTRTTKNKVPTLKIDIEKLNNMLKYDSFVNLLKELTKMGMAHVSPNNGSKTFIIRNRSKYDPLTDLK</sequence>
<evidence type="ECO:0000256" key="10">
    <source>
        <dbReference type="ARBA" id="ARBA00022989"/>
    </source>
</evidence>
<gene>
    <name evidence="20" type="ORF">g.6263</name>
</gene>
<organism evidence="20">
    <name type="scientific">Pectinophora gossypiella</name>
    <name type="common">Cotton pink bollworm</name>
    <name type="synonym">Depressaria gossypiella</name>
    <dbReference type="NCBI Taxonomy" id="13191"/>
    <lineage>
        <taxon>Eukaryota</taxon>
        <taxon>Metazoa</taxon>
        <taxon>Ecdysozoa</taxon>
        <taxon>Arthropoda</taxon>
        <taxon>Hexapoda</taxon>
        <taxon>Insecta</taxon>
        <taxon>Pterygota</taxon>
        <taxon>Neoptera</taxon>
        <taxon>Endopterygota</taxon>
        <taxon>Lepidoptera</taxon>
        <taxon>Glossata</taxon>
        <taxon>Ditrysia</taxon>
        <taxon>Gelechioidea</taxon>
        <taxon>Gelechiidae</taxon>
        <taxon>Apatetrinae</taxon>
        <taxon>Pectinophora</taxon>
    </lineage>
</organism>
<evidence type="ECO:0000256" key="11">
    <source>
        <dbReference type="ARBA" id="ARBA00023034"/>
    </source>
</evidence>
<dbReference type="OrthoDB" id="675023at2759"/>
<dbReference type="FunFam" id="3.90.550.10:FF:000044">
    <property type="entry name" value="Galactosylgalactosylxylosylprotein 3-beta-glucuronosyltransferase"/>
    <property type="match status" value="1"/>
</dbReference>
<evidence type="ECO:0000256" key="13">
    <source>
        <dbReference type="ARBA" id="ARBA00023180"/>
    </source>
</evidence>
<evidence type="ECO:0000256" key="7">
    <source>
        <dbReference type="ARBA" id="ARBA00022692"/>
    </source>
</evidence>
<dbReference type="UniPathway" id="UPA00378"/>
<feature type="binding site" evidence="17">
    <location>
        <begin position="75"/>
        <end position="77"/>
    </location>
    <ligand>
        <name>UDP-alpha-D-glucuronate</name>
        <dbReference type="ChEBI" id="CHEBI:58052"/>
    </ligand>
</feature>
<dbReference type="AlphaFoldDB" id="A0A1E1WHQ8"/>
<evidence type="ECO:0000256" key="18">
    <source>
        <dbReference type="PIRSR" id="PIRSR605027-3"/>
    </source>
</evidence>
<dbReference type="GO" id="GO:0005975">
    <property type="term" value="P:carbohydrate metabolic process"/>
    <property type="evidence" value="ECO:0007669"/>
    <property type="project" value="TreeGrafter"/>
</dbReference>
<evidence type="ECO:0000256" key="4">
    <source>
        <dbReference type="ARBA" id="ARBA00007706"/>
    </source>
</evidence>
<feature type="transmembrane region" description="Helical" evidence="19">
    <location>
        <begin position="7"/>
        <end position="26"/>
    </location>
</feature>
<name>A0A1E1WHQ8_PECGO</name>
<feature type="binding site" evidence="17">
    <location>
        <position position="143"/>
    </location>
    <ligand>
        <name>UDP-alpha-D-glucuronate</name>
        <dbReference type="ChEBI" id="CHEBI:58052"/>
    </ligand>
</feature>
<keyword evidence="13" id="KW-0325">Glycoprotein</keyword>
<keyword evidence="8 18" id="KW-0479">Metal-binding</keyword>
<evidence type="ECO:0000256" key="8">
    <source>
        <dbReference type="ARBA" id="ARBA00022723"/>
    </source>
</evidence>
<evidence type="ECO:0000256" key="1">
    <source>
        <dbReference type="ARBA" id="ARBA00001936"/>
    </source>
</evidence>
<keyword evidence="9 19" id="KW-0735">Signal-anchor</keyword>
<evidence type="ECO:0000256" key="19">
    <source>
        <dbReference type="RuleBase" id="RU363127"/>
    </source>
</evidence>
<evidence type="ECO:0000256" key="17">
    <source>
        <dbReference type="PIRSR" id="PIRSR605027-2"/>
    </source>
</evidence>
<dbReference type="InterPro" id="IPR005027">
    <property type="entry name" value="Glyco_trans_43"/>
</dbReference>
<evidence type="ECO:0000256" key="16">
    <source>
        <dbReference type="PIRSR" id="PIRSR605027-1"/>
    </source>
</evidence>
<feature type="active site" description="Proton donor/acceptor" evidence="16">
    <location>
        <position position="251"/>
    </location>
</feature>
<proteinExistence type="inferred from homology"/>
<protein>
    <recommendedName>
        <fullName evidence="5 19">Galactosylgalactosylxylosylprotein 3-beta-glucuronosyltransferase</fullName>
        <ecNumber evidence="5 19">2.4.1.135</ecNumber>
    </recommendedName>
</protein>
<reference evidence="20" key="1">
    <citation type="submission" date="2015-09" db="EMBL/GenBank/DDBJ databases">
        <title>De novo assembly of Pectinophora gossypiella (Pink Bollworm) gut transcriptome.</title>
        <authorList>
            <person name="Tassone E.E."/>
        </authorList>
    </citation>
    <scope>NUCLEOTIDE SEQUENCE</scope>
</reference>
<keyword evidence="10 19" id="KW-1133">Transmembrane helix</keyword>
<comment type="catalytic activity">
    <reaction evidence="15 19">
        <text>3-O-(beta-D-galactosyl-(1-&gt;3)-beta-D-galactosyl-(1-&gt;4)-beta-D-xylosyl)-L-seryl-[protein] + UDP-alpha-D-glucuronate = 3-O-(beta-D-GlcA-(1-&gt;3)-beta-D-Gal-(1-&gt;3)-beta-D-Gal-(1-&gt;4)-beta-D-Xyl)-L-seryl-[protein] + UDP + H(+)</text>
        <dbReference type="Rhea" id="RHEA:24168"/>
        <dbReference type="Rhea" id="RHEA-COMP:12571"/>
        <dbReference type="Rhea" id="RHEA-COMP:12573"/>
        <dbReference type="ChEBI" id="CHEBI:15378"/>
        <dbReference type="ChEBI" id="CHEBI:58052"/>
        <dbReference type="ChEBI" id="CHEBI:58223"/>
        <dbReference type="ChEBI" id="CHEBI:132090"/>
        <dbReference type="ChEBI" id="CHEBI:132093"/>
        <dbReference type="EC" id="2.4.1.135"/>
    </reaction>
</comment>
<dbReference type="GO" id="GO:0046872">
    <property type="term" value="F:metal ion binding"/>
    <property type="evidence" value="ECO:0007669"/>
    <property type="project" value="UniProtKB-KW"/>
</dbReference>
<evidence type="ECO:0000256" key="15">
    <source>
        <dbReference type="ARBA" id="ARBA00047979"/>
    </source>
</evidence>
<dbReference type="GO" id="GO:0015018">
    <property type="term" value="F:galactosylgalactosylxylosylprotein 3-beta-glucuronosyltransferase activity"/>
    <property type="evidence" value="ECO:0007669"/>
    <property type="project" value="UniProtKB-UniRule"/>
</dbReference>
<feature type="binding site" evidence="17">
    <location>
        <begin position="168"/>
        <end position="170"/>
    </location>
    <ligand>
        <name>UDP-alpha-D-glucuronate</name>
        <dbReference type="ChEBI" id="CHEBI:58052"/>
    </ligand>
</feature>
<keyword evidence="12 19" id="KW-0472">Membrane</keyword>
<keyword evidence="14 18" id="KW-0464">Manganese</keyword>
<evidence type="ECO:0000256" key="6">
    <source>
        <dbReference type="ARBA" id="ARBA00022679"/>
    </source>
</evidence>
<dbReference type="Gene3D" id="3.90.550.10">
    <property type="entry name" value="Spore Coat Polysaccharide Biosynthesis Protein SpsA, Chain A"/>
    <property type="match status" value="1"/>
</dbReference>
<evidence type="ECO:0000256" key="3">
    <source>
        <dbReference type="ARBA" id="ARBA00004922"/>
    </source>
</evidence>
<feature type="binding site" evidence="17">
    <location>
        <position position="106"/>
    </location>
    <ligand>
        <name>UDP-alpha-D-glucuronate</name>
        <dbReference type="ChEBI" id="CHEBI:58052"/>
    </ligand>
</feature>
<dbReference type="EMBL" id="GDQN01004618">
    <property type="protein sequence ID" value="JAT86436.1"/>
    <property type="molecule type" value="Transcribed_RNA"/>
</dbReference>
<evidence type="ECO:0000256" key="5">
    <source>
        <dbReference type="ARBA" id="ARBA00012641"/>
    </source>
</evidence>
<feature type="binding site" evidence="18">
    <location>
        <position position="170"/>
    </location>
    <ligand>
        <name>Mn(2+)</name>
        <dbReference type="ChEBI" id="CHEBI:29035"/>
    </ligand>
</feature>
<comment type="similarity">
    <text evidence="4 19">Belongs to the glycosyltransferase 43 family.</text>
</comment>
<dbReference type="EC" id="2.4.1.135" evidence="5 19"/>
<evidence type="ECO:0000256" key="2">
    <source>
        <dbReference type="ARBA" id="ARBA00004323"/>
    </source>
</evidence>
<dbReference type="PANTHER" id="PTHR10896:SF51">
    <property type="entry name" value="GALACTOSYLGALACTOSYLXYLOSYLPROTEIN 3-BETA-GLUCURONOSYLTRANSFERASE S"/>
    <property type="match status" value="1"/>
</dbReference>
<dbReference type="GO" id="GO:0000139">
    <property type="term" value="C:Golgi membrane"/>
    <property type="evidence" value="ECO:0007669"/>
    <property type="project" value="UniProtKB-SubCell"/>
</dbReference>
<keyword evidence="11 19" id="KW-0333">Golgi apparatus</keyword>
<comment type="cofactor">
    <cofactor evidence="1 18 19">
        <name>Mn(2+)</name>
        <dbReference type="ChEBI" id="CHEBI:29035"/>
    </cofactor>
</comment>
<evidence type="ECO:0000256" key="14">
    <source>
        <dbReference type="ARBA" id="ARBA00023211"/>
    </source>
</evidence>
<comment type="pathway">
    <text evidence="3 19">Protein modification; protein glycosylation.</text>
</comment>
<evidence type="ECO:0000313" key="20">
    <source>
        <dbReference type="EMBL" id="JAT86436.1"/>
    </source>
</evidence>
<comment type="subcellular location">
    <subcellularLocation>
        <location evidence="2 19">Golgi apparatus membrane</location>
        <topology evidence="2 19">Single-pass type II membrane protein</topology>
    </subcellularLocation>
</comment>
<evidence type="ECO:0000256" key="12">
    <source>
        <dbReference type="ARBA" id="ARBA00023136"/>
    </source>
</evidence>
<dbReference type="GO" id="GO:0050650">
    <property type="term" value="P:chondroitin sulfate proteoglycan biosynthetic process"/>
    <property type="evidence" value="ECO:0007669"/>
    <property type="project" value="TreeGrafter"/>
</dbReference>
<dbReference type="PANTHER" id="PTHR10896">
    <property type="entry name" value="GALACTOSYLGALACTOSYLXYLOSYLPROTEIN 3-BETA-GLUCURONOSYLTRANSFERASE BETA-1,3-GLUCURONYLTRANSFERASE"/>
    <property type="match status" value="1"/>
</dbReference>
<feature type="binding site" evidence="17">
    <location>
        <position position="148"/>
    </location>
    <ligand>
        <name>UDP-alpha-D-glucuronate</name>
        <dbReference type="ChEBI" id="CHEBI:58052"/>
    </ligand>
</feature>
<accession>A0A1E1WHQ8</accession>
<evidence type="ECO:0000256" key="9">
    <source>
        <dbReference type="ARBA" id="ARBA00022968"/>
    </source>
</evidence>
<keyword evidence="7 19" id="KW-0812">Transmembrane</keyword>
<dbReference type="SUPFAM" id="SSF53448">
    <property type="entry name" value="Nucleotide-diphospho-sugar transferases"/>
    <property type="match status" value="1"/>
</dbReference>
<keyword evidence="6 19" id="KW-0808">Transferase</keyword>
<dbReference type="Pfam" id="PF03360">
    <property type="entry name" value="Glyco_transf_43"/>
    <property type="match status" value="1"/>
</dbReference>
<dbReference type="CDD" id="cd00218">
    <property type="entry name" value="GlcAT-I"/>
    <property type="match status" value="1"/>
</dbReference>